<dbReference type="InterPro" id="IPR047057">
    <property type="entry name" value="MerR_fam"/>
</dbReference>
<dbReference type="SMART" id="SM00422">
    <property type="entry name" value="HTH_MERR"/>
    <property type="match status" value="1"/>
</dbReference>
<evidence type="ECO:0000259" key="2">
    <source>
        <dbReference type="PROSITE" id="PS50937"/>
    </source>
</evidence>
<dbReference type="InterPro" id="IPR000551">
    <property type="entry name" value="MerR-type_HTH_dom"/>
</dbReference>
<dbReference type="Gene3D" id="1.10.1660.10">
    <property type="match status" value="1"/>
</dbReference>
<gene>
    <name evidence="3" type="ORF">P5X88_25835</name>
</gene>
<feature type="domain" description="HTH merR-type" evidence="2">
    <location>
        <begin position="2"/>
        <end position="71"/>
    </location>
</feature>
<dbReference type="PANTHER" id="PTHR30204">
    <property type="entry name" value="REDOX-CYCLING DRUG-SENSING TRANSCRIPTIONAL ACTIVATOR SOXR"/>
    <property type="match status" value="1"/>
</dbReference>
<protein>
    <submittedName>
        <fullName evidence="3">MerR family transcriptional regulator</fullName>
    </submittedName>
</protein>
<dbReference type="SUPFAM" id="SSF46955">
    <property type="entry name" value="Putative DNA-binding domain"/>
    <property type="match status" value="1"/>
</dbReference>
<keyword evidence="1" id="KW-0238">DNA-binding</keyword>
<dbReference type="InterPro" id="IPR009061">
    <property type="entry name" value="DNA-bd_dom_put_sf"/>
</dbReference>
<evidence type="ECO:0000313" key="4">
    <source>
        <dbReference type="Proteomes" id="UP001159179"/>
    </source>
</evidence>
<dbReference type="AlphaFoldDB" id="A0AAW6T6V3"/>
<dbReference type="Proteomes" id="UP001159179">
    <property type="component" value="Unassembled WGS sequence"/>
</dbReference>
<sequence length="254" mass="29733">MNLTIKEFSKRTGLPPSKLRFYDKKRLLVPFVRLENGYRAYSFDQIYQAKMIDSLRQAGISIQDIKLYFTVNDQEKKKILDRWKEDLNKRTEVLLAAQKYIGGINLENPQQTLLLSNWETEKFFVWQRVYSERKPNPFQKHFITAKSQLEKLGVTCSEQVYVKTETITEDKIIGEIGFEVLNNSLTGDHKDFRLEKVSPTLFAVLQDCRSEDALLCFSYIQVIIRYGFRPVGSKLERYSNLDASTFDYLIPVVK</sequence>
<dbReference type="EMBL" id="JAROYP010000029">
    <property type="protein sequence ID" value="MDH5164359.1"/>
    <property type="molecule type" value="Genomic_DNA"/>
</dbReference>
<dbReference type="PROSITE" id="PS50937">
    <property type="entry name" value="HTH_MERR_2"/>
    <property type="match status" value="1"/>
</dbReference>
<dbReference type="PANTHER" id="PTHR30204:SF97">
    <property type="entry name" value="MERR FAMILY REGULATORY PROTEIN"/>
    <property type="match status" value="1"/>
</dbReference>
<name>A0AAW6T6V3_9BACI</name>
<comment type="caution">
    <text evidence="3">The sequence shown here is derived from an EMBL/GenBank/DDBJ whole genome shotgun (WGS) entry which is preliminary data.</text>
</comment>
<reference evidence="3" key="1">
    <citation type="submission" date="2023-03" db="EMBL/GenBank/DDBJ databases">
        <title>Bacterial isolates from washroom surfaces on a university campus.</title>
        <authorList>
            <person name="Holman D.B."/>
            <person name="Gzyl K.E."/>
            <person name="Taheri A.E."/>
        </authorList>
    </citation>
    <scope>NUCLEOTIDE SEQUENCE</scope>
    <source>
        <strain evidence="3">RD03</strain>
    </source>
</reference>
<dbReference type="GO" id="GO:0003700">
    <property type="term" value="F:DNA-binding transcription factor activity"/>
    <property type="evidence" value="ECO:0007669"/>
    <property type="project" value="InterPro"/>
</dbReference>
<dbReference type="CDD" id="cd00592">
    <property type="entry name" value="HTH_MerR-like"/>
    <property type="match status" value="1"/>
</dbReference>
<organism evidence="3 4">
    <name type="scientific">Heyndrickxia oleronia</name>
    <dbReference type="NCBI Taxonomy" id="38875"/>
    <lineage>
        <taxon>Bacteria</taxon>
        <taxon>Bacillati</taxon>
        <taxon>Bacillota</taxon>
        <taxon>Bacilli</taxon>
        <taxon>Bacillales</taxon>
        <taxon>Bacillaceae</taxon>
        <taxon>Heyndrickxia</taxon>
    </lineage>
</organism>
<accession>A0AAW6T6V3</accession>
<dbReference type="GO" id="GO:0003677">
    <property type="term" value="F:DNA binding"/>
    <property type="evidence" value="ECO:0007669"/>
    <property type="project" value="UniProtKB-KW"/>
</dbReference>
<proteinExistence type="predicted"/>
<evidence type="ECO:0000313" key="3">
    <source>
        <dbReference type="EMBL" id="MDH5164359.1"/>
    </source>
</evidence>
<dbReference type="RefSeq" id="WP_280619044.1">
    <property type="nucleotide sequence ID" value="NZ_JAROYP010000029.1"/>
</dbReference>
<dbReference type="Pfam" id="PF13411">
    <property type="entry name" value="MerR_1"/>
    <property type="match status" value="1"/>
</dbReference>
<evidence type="ECO:0000256" key="1">
    <source>
        <dbReference type="ARBA" id="ARBA00023125"/>
    </source>
</evidence>